<dbReference type="Gene3D" id="3.50.50.60">
    <property type="entry name" value="FAD/NAD(P)-binding domain"/>
    <property type="match status" value="2"/>
</dbReference>
<dbReference type="GO" id="GO:0004499">
    <property type="term" value="F:N,N-dimethylaniline monooxygenase activity"/>
    <property type="evidence" value="ECO:0007669"/>
    <property type="project" value="InterPro"/>
</dbReference>
<evidence type="ECO:0000256" key="5">
    <source>
        <dbReference type="ARBA" id="ARBA00023002"/>
    </source>
</evidence>
<dbReference type="GO" id="GO:0050661">
    <property type="term" value="F:NADP binding"/>
    <property type="evidence" value="ECO:0007669"/>
    <property type="project" value="InterPro"/>
</dbReference>
<dbReference type="GO" id="GO:0050660">
    <property type="term" value="F:flavin adenine dinucleotide binding"/>
    <property type="evidence" value="ECO:0007669"/>
    <property type="project" value="InterPro"/>
</dbReference>
<protein>
    <recommendedName>
        <fullName evidence="6">FAD dependent oxidoreductase domain-containing protein</fullName>
    </recommendedName>
</protein>
<dbReference type="InterPro" id="IPR020946">
    <property type="entry name" value="Flavin_mOase-like"/>
</dbReference>
<dbReference type="PRINTS" id="PR00419">
    <property type="entry name" value="ADXRDTASE"/>
</dbReference>
<sequence>MTKPSINNVAVIGAGISGVVTAAHLLSAGLEVTVFERNREAGGVWLYDDRRPVEPIYPSTKASQGEQPGDYEDLQESERIHLEHAPPGACYVGLQNNVSTPLMKVTLNSWPDETPDFVSHRVMNEYIQDTSRKTGVDDITKYGVKVVDVQKVNSQSKWRVTWTKIYEDGVSGRLREQQEDALFDAVVVASGHYHAPRVPDLPGLSEIKRLWPQKNVFLIGGGVSSTDIARELGPVAKSIYQSTRNGPFDLAASLLPENGVRVDEVASFELSDVSSTAGNSTEERSLPVTVHLKSANGHYSITDIDYIIICTGYHITLPFLGALHEDETIPTEASDTVLVTDGRQIHNLHKDIFYITDPTLSFIGVPFYTATFSLFDFQAITLAAVYSGVAQLPPESNMREEYLAKVEKKGIGRHFHSLKDQEEIYVKDLLDWVNSFRGKYGLPLIEGHTETWLRAKEEQRKRMQKLFATYE</sequence>
<dbReference type="InterPro" id="IPR000960">
    <property type="entry name" value="Flavin_mOase"/>
</dbReference>
<evidence type="ECO:0000256" key="2">
    <source>
        <dbReference type="ARBA" id="ARBA00022630"/>
    </source>
</evidence>
<organism evidence="7 8">
    <name type="scientific">Talaromyces atroroseus</name>
    <dbReference type="NCBI Taxonomy" id="1441469"/>
    <lineage>
        <taxon>Eukaryota</taxon>
        <taxon>Fungi</taxon>
        <taxon>Dikarya</taxon>
        <taxon>Ascomycota</taxon>
        <taxon>Pezizomycotina</taxon>
        <taxon>Eurotiomycetes</taxon>
        <taxon>Eurotiomycetidae</taxon>
        <taxon>Eurotiales</taxon>
        <taxon>Trichocomaceae</taxon>
        <taxon>Talaromyces</taxon>
        <taxon>Talaromyces sect. Trachyspermi</taxon>
    </lineage>
</organism>
<dbReference type="GeneID" id="31009161"/>
<evidence type="ECO:0000256" key="1">
    <source>
        <dbReference type="ARBA" id="ARBA00009183"/>
    </source>
</evidence>
<evidence type="ECO:0000259" key="6">
    <source>
        <dbReference type="Pfam" id="PF01266"/>
    </source>
</evidence>
<proteinExistence type="inferred from homology"/>
<dbReference type="PIRSF" id="PIRSF000332">
    <property type="entry name" value="FMO"/>
    <property type="match status" value="1"/>
</dbReference>
<evidence type="ECO:0000313" key="8">
    <source>
        <dbReference type="Proteomes" id="UP000214365"/>
    </source>
</evidence>
<dbReference type="InterPro" id="IPR006076">
    <property type="entry name" value="FAD-dep_OxRdtase"/>
</dbReference>
<dbReference type="OrthoDB" id="66881at2759"/>
<evidence type="ECO:0000256" key="4">
    <source>
        <dbReference type="ARBA" id="ARBA00022857"/>
    </source>
</evidence>
<dbReference type="InterPro" id="IPR036188">
    <property type="entry name" value="FAD/NAD-bd_sf"/>
</dbReference>
<dbReference type="STRING" id="1441469.A0A1Q5Q6I9"/>
<keyword evidence="8" id="KW-1185">Reference proteome</keyword>
<dbReference type="Proteomes" id="UP000214365">
    <property type="component" value="Unassembled WGS sequence"/>
</dbReference>
<reference evidence="7 8" key="1">
    <citation type="submission" date="2015-06" db="EMBL/GenBank/DDBJ databases">
        <title>Talaromyces atroroseus IBT 11181 draft genome.</title>
        <authorList>
            <person name="Rasmussen K.B."/>
            <person name="Rasmussen S."/>
            <person name="Petersen B."/>
            <person name="Sicheritz-Ponten T."/>
            <person name="Mortensen U.H."/>
            <person name="Thrane U."/>
        </authorList>
    </citation>
    <scope>NUCLEOTIDE SEQUENCE [LARGE SCALE GENOMIC DNA]</scope>
    <source>
        <strain evidence="7 8">IBT 11181</strain>
    </source>
</reference>
<keyword evidence="5" id="KW-0560">Oxidoreductase</keyword>
<dbReference type="Pfam" id="PF01266">
    <property type="entry name" value="DAO"/>
    <property type="match status" value="1"/>
</dbReference>
<comment type="caution">
    <text evidence="7">The sequence shown here is derived from an EMBL/GenBank/DDBJ whole genome shotgun (WGS) entry which is preliminary data.</text>
</comment>
<feature type="domain" description="FAD dependent oxidoreductase" evidence="6">
    <location>
        <begin position="9"/>
        <end position="43"/>
    </location>
</feature>
<keyword evidence="2" id="KW-0285">Flavoprotein</keyword>
<dbReference type="AlphaFoldDB" id="A0A1Q5Q6I9"/>
<evidence type="ECO:0000256" key="3">
    <source>
        <dbReference type="ARBA" id="ARBA00022827"/>
    </source>
</evidence>
<dbReference type="Pfam" id="PF00743">
    <property type="entry name" value="FMO-like"/>
    <property type="match status" value="2"/>
</dbReference>
<dbReference type="RefSeq" id="XP_020115481.1">
    <property type="nucleotide sequence ID" value="XM_020265336.1"/>
</dbReference>
<comment type="similarity">
    <text evidence="1">Belongs to the FMO family.</text>
</comment>
<keyword evidence="4" id="KW-0521">NADP</keyword>
<dbReference type="PANTHER" id="PTHR23023">
    <property type="entry name" value="DIMETHYLANILINE MONOOXYGENASE"/>
    <property type="match status" value="1"/>
</dbReference>
<accession>A0A1Q5Q6I9</accession>
<dbReference type="EMBL" id="LFMY01000022">
    <property type="protein sequence ID" value="OKL55360.1"/>
    <property type="molecule type" value="Genomic_DNA"/>
</dbReference>
<name>A0A1Q5Q6I9_TALAT</name>
<gene>
    <name evidence="7" type="ORF">UA08_09405</name>
</gene>
<dbReference type="SUPFAM" id="SSF51905">
    <property type="entry name" value="FAD/NAD(P)-binding domain"/>
    <property type="match status" value="2"/>
</dbReference>
<evidence type="ECO:0000313" key="7">
    <source>
        <dbReference type="EMBL" id="OKL55360.1"/>
    </source>
</evidence>
<keyword evidence="3" id="KW-0274">FAD</keyword>
<dbReference type="InterPro" id="IPR050346">
    <property type="entry name" value="FMO-like"/>
</dbReference>